<dbReference type="AlphaFoldDB" id="A0AAV9XE06"/>
<evidence type="ECO:0000313" key="1">
    <source>
        <dbReference type="EMBL" id="KAK6540340.1"/>
    </source>
</evidence>
<keyword evidence="2" id="KW-1185">Reference proteome</keyword>
<accession>A0AAV9XE06</accession>
<organism evidence="1 2">
    <name type="scientific">Orbilia ellipsospora</name>
    <dbReference type="NCBI Taxonomy" id="2528407"/>
    <lineage>
        <taxon>Eukaryota</taxon>
        <taxon>Fungi</taxon>
        <taxon>Dikarya</taxon>
        <taxon>Ascomycota</taxon>
        <taxon>Pezizomycotina</taxon>
        <taxon>Orbiliomycetes</taxon>
        <taxon>Orbiliales</taxon>
        <taxon>Orbiliaceae</taxon>
        <taxon>Orbilia</taxon>
    </lineage>
</organism>
<proteinExistence type="predicted"/>
<evidence type="ECO:0000313" key="2">
    <source>
        <dbReference type="Proteomes" id="UP001365542"/>
    </source>
</evidence>
<dbReference type="EMBL" id="JAVHJO010000005">
    <property type="protein sequence ID" value="KAK6540340.1"/>
    <property type="molecule type" value="Genomic_DNA"/>
</dbReference>
<comment type="caution">
    <text evidence="1">The sequence shown here is derived from an EMBL/GenBank/DDBJ whole genome shotgun (WGS) entry which is preliminary data.</text>
</comment>
<dbReference type="Proteomes" id="UP001365542">
    <property type="component" value="Unassembled WGS sequence"/>
</dbReference>
<name>A0AAV9XE06_9PEZI</name>
<reference evidence="1 2" key="1">
    <citation type="submission" date="2019-10" db="EMBL/GenBank/DDBJ databases">
        <authorList>
            <person name="Palmer J.M."/>
        </authorList>
    </citation>
    <scope>NUCLEOTIDE SEQUENCE [LARGE SCALE GENOMIC DNA]</scope>
    <source>
        <strain evidence="1 2">TWF694</strain>
    </source>
</reference>
<gene>
    <name evidence="1" type="ORF">TWF694_009143</name>
</gene>
<protein>
    <submittedName>
        <fullName evidence="1">Uncharacterized protein</fullName>
    </submittedName>
</protein>
<sequence length="64" mass="6857">MGEDEDEGEAGLKEAVVEMSDGLLKGGSSLRRHDAGLPPEIERGLAGNHTTANIIIISSKWQIR</sequence>